<accession>A0A918LHS4</accession>
<name>A0A918LHS4_9PSEU</name>
<proteinExistence type="predicted"/>
<dbReference type="Proteomes" id="UP000660680">
    <property type="component" value="Unassembled WGS sequence"/>
</dbReference>
<protein>
    <submittedName>
        <fullName evidence="1">Uncharacterized protein</fullName>
    </submittedName>
</protein>
<keyword evidence="2" id="KW-1185">Reference proteome</keyword>
<dbReference type="AlphaFoldDB" id="A0A918LHS4"/>
<organism evidence="1 2">
    <name type="scientific">Actinokineospora fastidiosa</name>
    <dbReference type="NCBI Taxonomy" id="1816"/>
    <lineage>
        <taxon>Bacteria</taxon>
        <taxon>Bacillati</taxon>
        <taxon>Actinomycetota</taxon>
        <taxon>Actinomycetes</taxon>
        <taxon>Pseudonocardiales</taxon>
        <taxon>Pseudonocardiaceae</taxon>
        <taxon>Actinokineospora</taxon>
    </lineage>
</organism>
<evidence type="ECO:0000313" key="1">
    <source>
        <dbReference type="EMBL" id="GGS48564.1"/>
    </source>
</evidence>
<comment type="caution">
    <text evidence="1">The sequence shown here is derived from an EMBL/GenBank/DDBJ whole genome shotgun (WGS) entry which is preliminary data.</text>
</comment>
<dbReference type="EMBL" id="BMRB01000005">
    <property type="protein sequence ID" value="GGS48564.1"/>
    <property type="molecule type" value="Genomic_DNA"/>
</dbReference>
<reference evidence="1" key="2">
    <citation type="submission" date="2020-09" db="EMBL/GenBank/DDBJ databases">
        <authorList>
            <person name="Sun Q."/>
            <person name="Ohkuma M."/>
        </authorList>
    </citation>
    <scope>NUCLEOTIDE SEQUENCE</scope>
    <source>
        <strain evidence="1">JCM 3276</strain>
    </source>
</reference>
<reference evidence="1" key="1">
    <citation type="journal article" date="2014" name="Int. J. Syst. Evol. Microbiol.">
        <title>Complete genome sequence of Corynebacterium casei LMG S-19264T (=DSM 44701T), isolated from a smear-ripened cheese.</title>
        <authorList>
            <consortium name="US DOE Joint Genome Institute (JGI-PGF)"/>
            <person name="Walter F."/>
            <person name="Albersmeier A."/>
            <person name="Kalinowski J."/>
            <person name="Ruckert C."/>
        </authorList>
    </citation>
    <scope>NUCLEOTIDE SEQUENCE</scope>
    <source>
        <strain evidence="1">JCM 3276</strain>
    </source>
</reference>
<evidence type="ECO:0000313" key="2">
    <source>
        <dbReference type="Proteomes" id="UP000660680"/>
    </source>
</evidence>
<gene>
    <name evidence="1" type="ORF">GCM10010171_49580</name>
</gene>
<sequence length="65" mass="7030">MDESCERGLSEVPDVAGEVGWSACPAAGGGWWLCWLMGAPVVEHVWLGLVTIEALKTLRAYGREL</sequence>
<dbReference type="RefSeq" id="WP_189212994.1">
    <property type="nucleotide sequence ID" value="NZ_BMRB01000005.1"/>
</dbReference>